<sequence>MKKKRFCGLILCIVLLLLFLSGCGSMNKPVDYDLTQMGETLGYSQAVQILNAPQDYVGKTIRIQGVFKVAISKNTDYFCFYTPISDVTACCSVPLEFTWETGSYPEDYPEVGTPIEITGEFQSYKIEGAKATFYHLTHTTVKILK</sequence>
<keyword evidence="2" id="KW-1185">Reference proteome</keyword>
<evidence type="ECO:0008006" key="3">
    <source>
        <dbReference type="Google" id="ProtNLM"/>
    </source>
</evidence>
<protein>
    <recommendedName>
        <fullName evidence="3">Lipoprotein</fullName>
    </recommendedName>
</protein>
<evidence type="ECO:0000313" key="1">
    <source>
        <dbReference type="EMBL" id="SDX54779.1"/>
    </source>
</evidence>
<accession>A0A1H3CMW0</accession>
<dbReference type="AlphaFoldDB" id="A0A1H3CMW0"/>
<name>A0A1H3CMW0_EUBBA</name>
<evidence type="ECO:0000313" key="2">
    <source>
        <dbReference type="Proteomes" id="UP000199652"/>
    </source>
</evidence>
<organism evidence="1 2">
    <name type="scientific">Eubacterium barkeri</name>
    <name type="common">Clostridium barkeri</name>
    <dbReference type="NCBI Taxonomy" id="1528"/>
    <lineage>
        <taxon>Bacteria</taxon>
        <taxon>Bacillati</taxon>
        <taxon>Bacillota</taxon>
        <taxon>Clostridia</taxon>
        <taxon>Eubacteriales</taxon>
        <taxon>Eubacteriaceae</taxon>
        <taxon>Eubacterium</taxon>
    </lineage>
</organism>
<proteinExistence type="predicted"/>
<reference evidence="2" key="1">
    <citation type="submission" date="2016-10" db="EMBL/GenBank/DDBJ databases">
        <authorList>
            <person name="Varghese N."/>
            <person name="Submissions S."/>
        </authorList>
    </citation>
    <scope>NUCLEOTIDE SEQUENCE [LARGE SCALE GENOMIC DNA]</scope>
    <source>
        <strain evidence="2">VPI 5359</strain>
    </source>
</reference>
<gene>
    <name evidence="1" type="ORF">SAMN04488579_103141</name>
</gene>
<dbReference type="OrthoDB" id="359707at2"/>
<dbReference type="Proteomes" id="UP000199652">
    <property type="component" value="Unassembled WGS sequence"/>
</dbReference>
<dbReference type="PROSITE" id="PS51257">
    <property type="entry name" value="PROKAR_LIPOPROTEIN"/>
    <property type="match status" value="1"/>
</dbReference>
<dbReference type="STRING" id="1528.SAMN04488579_103141"/>
<dbReference type="RefSeq" id="WP_090243432.1">
    <property type="nucleotide sequence ID" value="NZ_FNOU01000003.1"/>
</dbReference>
<dbReference type="EMBL" id="FNOU01000003">
    <property type="protein sequence ID" value="SDX54779.1"/>
    <property type="molecule type" value="Genomic_DNA"/>
</dbReference>